<feature type="region of interest" description="Disordered" evidence="1">
    <location>
        <begin position="385"/>
        <end position="421"/>
    </location>
</feature>
<evidence type="ECO:0000313" key="3">
    <source>
        <dbReference type="Proteomes" id="UP000693981"/>
    </source>
</evidence>
<gene>
    <name evidence="2" type="ORF">PHYBOEH_004581</name>
</gene>
<reference evidence="2" key="1">
    <citation type="submission" date="2021-02" db="EMBL/GenBank/DDBJ databases">
        <authorList>
            <person name="Palmer J.M."/>
        </authorList>
    </citation>
    <scope>NUCLEOTIDE SEQUENCE</scope>
    <source>
        <strain evidence="2">SCRP23</strain>
    </source>
</reference>
<protein>
    <submittedName>
        <fullName evidence="2">Uncharacterized protein</fullName>
    </submittedName>
</protein>
<dbReference type="EMBL" id="JAGDFL010000024">
    <property type="protein sequence ID" value="KAG7400775.1"/>
    <property type="molecule type" value="Genomic_DNA"/>
</dbReference>
<feature type="compositionally biased region" description="Basic residues" evidence="1">
    <location>
        <begin position="385"/>
        <end position="396"/>
    </location>
</feature>
<proteinExistence type="predicted"/>
<dbReference type="AlphaFoldDB" id="A0A8T1X487"/>
<sequence>MSRHPNTRREIVPLDVPWLQHEHFPATKEVCSSSDGLATASKTSVAKVVQELKRGRAHVDKQLAHLDTQLLAITNYLDGRSTSMFPPHLVMHVEENQDVKMPSATGVSHAGDGRRHLVDGAALNADVVAGKTGGYFSSDLMPPPTTAMVEDDITSDTPCTTTGLWKYLYAYSFFKTITPEDMKQALQLEDTKILFEEDMEPNGEIQQGDKVERLEEKFDSSKDVPQGLDDLLKEKLVASMSPMEWPPLLKDEVPPPTLSTSQSQNGDFTAEMQETNFSSSAHAVDLGSWDPNGVTGVLRGIGLVEASDEVLTQRYLSSPKDDEVSQEIRLLQRQLRACINQTNETKRKIRKKMDESKPWLSQKKEEDNSTINRYFTMWQKKKDVARKKKLREKKLQRQQALRLGGGGGNGRPLADDAEAKR</sequence>
<dbReference type="OrthoDB" id="124110at2759"/>
<name>A0A8T1X487_9STRA</name>
<keyword evidence="3" id="KW-1185">Reference proteome</keyword>
<evidence type="ECO:0000313" key="2">
    <source>
        <dbReference type="EMBL" id="KAG7400775.1"/>
    </source>
</evidence>
<dbReference type="InterPro" id="IPR019340">
    <property type="entry name" value="Histone_AcTrfase_su3"/>
</dbReference>
<evidence type="ECO:0000256" key="1">
    <source>
        <dbReference type="SAM" id="MobiDB-lite"/>
    </source>
</evidence>
<organism evidence="2 3">
    <name type="scientific">Phytophthora boehmeriae</name>
    <dbReference type="NCBI Taxonomy" id="109152"/>
    <lineage>
        <taxon>Eukaryota</taxon>
        <taxon>Sar</taxon>
        <taxon>Stramenopiles</taxon>
        <taxon>Oomycota</taxon>
        <taxon>Peronosporomycetes</taxon>
        <taxon>Peronosporales</taxon>
        <taxon>Peronosporaceae</taxon>
        <taxon>Phytophthora</taxon>
    </lineage>
</organism>
<comment type="caution">
    <text evidence="2">The sequence shown here is derived from an EMBL/GenBank/DDBJ whole genome shotgun (WGS) entry which is preliminary data.</text>
</comment>
<dbReference type="Pfam" id="PF10198">
    <property type="entry name" value="Ada3"/>
    <property type="match status" value="1"/>
</dbReference>
<accession>A0A8T1X487</accession>
<dbReference type="Proteomes" id="UP000693981">
    <property type="component" value="Unassembled WGS sequence"/>
</dbReference>